<sequence>MNSFKEITKILENLKKILLIEKDALINDKANIIESVLDEKTKLINELGLYDITNIETDIEVKNLIFEVLELQKTNQMLTKQALSYQKNLMENIAKVLSKGNTYKKNGLEKQDISTFIDETV</sequence>
<evidence type="ECO:0008006" key="3">
    <source>
        <dbReference type="Google" id="ProtNLM"/>
    </source>
</evidence>
<evidence type="ECO:0000313" key="1">
    <source>
        <dbReference type="EMBL" id="TFZ39904.1"/>
    </source>
</evidence>
<organism evidence="1 2">
    <name type="scientific">Soehngenia longivitae</name>
    <dbReference type="NCBI Taxonomy" id="2562294"/>
    <lineage>
        <taxon>Bacteria</taxon>
        <taxon>Bacillati</taxon>
        <taxon>Bacillota</taxon>
        <taxon>Tissierellia</taxon>
        <taxon>Tissierellales</taxon>
        <taxon>Tissierellaceae</taxon>
        <taxon>Soehngenia</taxon>
    </lineage>
</organism>
<dbReference type="AlphaFoldDB" id="A0A4Z0D5D1"/>
<dbReference type="RefSeq" id="WP_135271220.1">
    <property type="nucleotide sequence ID" value="NZ_SRIB01000008.1"/>
</dbReference>
<evidence type="ECO:0000313" key="2">
    <source>
        <dbReference type="Proteomes" id="UP000298381"/>
    </source>
</evidence>
<name>A0A4Z0D5D1_9FIRM</name>
<dbReference type="OrthoDB" id="2296467at2"/>
<keyword evidence="2" id="KW-1185">Reference proteome</keyword>
<proteinExistence type="predicted"/>
<gene>
    <name evidence="1" type="ORF">E4100_06480</name>
</gene>
<reference evidence="1 2" key="1">
    <citation type="submission" date="2019-03" db="EMBL/GenBank/DDBJ databases">
        <title>Draft genome sequence data and analysis of a Fermenting Bacterium, Soehngenia longevitae strain 1933PT, isolated from petroleum reservoir in Azerbaijan.</title>
        <authorList>
            <person name="Grouzdev D.S."/>
            <person name="Bidzhieva S.K."/>
            <person name="Sokolova D.S."/>
            <person name="Tourova T.P."/>
            <person name="Poltaraus A.B."/>
            <person name="Nazina T.N."/>
        </authorList>
    </citation>
    <scope>NUCLEOTIDE SEQUENCE [LARGE SCALE GENOMIC DNA]</scope>
    <source>
        <strain evidence="1 2">1933P</strain>
    </source>
</reference>
<comment type="caution">
    <text evidence="1">The sequence shown here is derived from an EMBL/GenBank/DDBJ whole genome shotgun (WGS) entry which is preliminary data.</text>
</comment>
<protein>
    <recommendedName>
        <fullName evidence="3">Flagellar protein FlgN</fullName>
    </recommendedName>
</protein>
<dbReference type="Proteomes" id="UP000298381">
    <property type="component" value="Unassembled WGS sequence"/>
</dbReference>
<dbReference type="EMBL" id="SRIB01000008">
    <property type="protein sequence ID" value="TFZ39904.1"/>
    <property type="molecule type" value="Genomic_DNA"/>
</dbReference>
<accession>A0A4Z0D5D1</accession>